<dbReference type="GO" id="GO:0043161">
    <property type="term" value="P:proteasome-mediated ubiquitin-dependent protein catabolic process"/>
    <property type="evidence" value="ECO:0007669"/>
    <property type="project" value="TreeGrafter"/>
</dbReference>
<evidence type="ECO:0000313" key="2">
    <source>
        <dbReference type="EMBL" id="KAF4350883.1"/>
    </source>
</evidence>
<sequence>MDVIFDPSNGKSFSIEVGFFDTILEIKQKIEKYHAIPISTQTLVLNNNRQVLQDERYVGDYEIFQNSHIRLIIPSDNSDTPTTTNADADIDANTIMIDVDDQDSPPPLFFNKIIRLNLKIPTPKPHVVPVEMDLNDTVSSLKEKIQEIEPSVVSAKRVVLYSYSSSGLVELKENRCLSECELRENAEIEVSLMMRTSTVLGAGSKNNNKLKLTVRSKCESRKVIVEMSPSDDVVELRKELDKIRQRGVHFPLPSDGYFFIYKQTVMDEDKSFRWHHVSHGDTIDIFNGSITGGS</sequence>
<evidence type="ECO:0000313" key="4">
    <source>
        <dbReference type="Proteomes" id="UP000525078"/>
    </source>
</evidence>
<organism evidence="2 4">
    <name type="scientific">Cannabis sativa</name>
    <name type="common">Hemp</name>
    <name type="synonym">Marijuana</name>
    <dbReference type="NCBI Taxonomy" id="3483"/>
    <lineage>
        <taxon>Eukaryota</taxon>
        <taxon>Viridiplantae</taxon>
        <taxon>Streptophyta</taxon>
        <taxon>Embryophyta</taxon>
        <taxon>Tracheophyta</taxon>
        <taxon>Spermatophyta</taxon>
        <taxon>Magnoliopsida</taxon>
        <taxon>eudicotyledons</taxon>
        <taxon>Gunneridae</taxon>
        <taxon>Pentapetalae</taxon>
        <taxon>rosids</taxon>
        <taxon>fabids</taxon>
        <taxon>Rosales</taxon>
        <taxon>Cannabaceae</taxon>
        <taxon>Cannabis</taxon>
    </lineage>
</organism>
<dbReference type="CDD" id="cd17039">
    <property type="entry name" value="Ubl_ubiquitin_like"/>
    <property type="match status" value="2"/>
</dbReference>
<dbReference type="EMBL" id="JAATIP010000352">
    <property type="protein sequence ID" value="KAF4350883.1"/>
    <property type="molecule type" value="Genomic_DNA"/>
</dbReference>
<dbReference type="PANTHER" id="PTHR10621">
    <property type="entry name" value="UV EXCISION REPAIR PROTEIN RAD23"/>
    <property type="match status" value="1"/>
</dbReference>
<comment type="caution">
    <text evidence="2">The sequence shown here is derived from an EMBL/GenBank/DDBJ whole genome shotgun (WGS) entry which is preliminary data.</text>
</comment>
<proteinExistence type="predicted"/>
<dbReference type="PROSITE" id="PS50053">
    <property type="entry name" value="UBIQUITIN_2"/>
    <property type="match status" value="3"/>
</dbReference>
<dbReference type="EMBL" id="JAATIQ010000029">
    <property type="protein sequence ID" value="KAF4398020.1"/>
    <property type="molecule type" value="Genomic_DNA"/>
</dbReference>
<reference evidence="4 5" key="1">
    <citation type="journal article" date="2020" name="bioRxiv">
        <title>Sequence and annotation of 42 cannabis genomes reveals extensive copy number variation in cannabinoid synthesis and pathogen resistance genes.</title>
        <authorList>
            <person name="Mckernan K.J."/>
            <person name="Helbert Y."/>
            <person name="Kane L.T."/>
            <person name="Ebling H."/>
            <person name="Zhang L."/>
            <person name="Liu B."/>
            <person name="Eaton Z."/>
            <person name="Mclaughlin S."/>
            <person name="Kingan S."/>
            <person name="Baybayan P."/>
            <person name="Concepcion G."/>
            <person name="Jordan M."/>
            <person name="Riva A."/>
            <person name="Barbazuk W."/>
            <person name="Harkins T."/>
        </authorList>
    </citation>
    <scope>NUCLEOTIDE SEQUENCE [LARGE SCALE GENOMIC DNA]</scope>
    <source>
        <strain evidence="4 5">cv. Jamaican Lion 4</strain>
        <strain evidence="3">Father</strain>
        <strain evidence="2">Mother</strain>
        <tissue evidence="2">Leaf</tissue>
    </source>
</reference>
<feature type="domain" description="Ubiquitin-like" evidence="1">
    <location>
        <begin position="210"/>
        <end position="285"/>
    </location>
</feature>
<dbReference type="OMA" id="KVHGQMD"/>
<gene>
    <name evidence="2" type="ORF">F8388_008065</name>
    <name evidence="3" type="ORF">G4B88_019741</name>
</gene>
<dbReference type="GO" id="GO:0043130">
    <property type="term" value="F:ubiquitin binding"/>
    <property type="evidence" value="ECO:0007669"/>
    <property type="project" value="TreeGrafter"/>
</dbReference>
<evidence type="ECO:0000313" key="5">
    <source>
        <dbReference type="Proteomes" id="UP000583929"/>
    </source>
</evidence>
<accession>A0A7J6DXL4</accession>
<dbReference type="SUPFAM" id="SSF54236">
    <property type="entry name" value="Ubiquitin-like"/>
    <property type="match status" value="3"/>
</dbReference>
<dbReference type="Pfam" id="PF00240">
    <property type="entry name" value="ubiquitin"/>
    <property type="match status" value="2"/>
</dbReference>
<dbReference type="AlphaFoldDB" id="A0A7J6DXL4"/>
<feature type="domain" description="Ubiquitin-like" evidence="1">
    <location>
        <begin position="1"/>
        <end position="78"/>
    </location>
</feature>
<accession>A0A803NZ29</accession>
<dbReference type="GO" id="GO:0070628">
    <property type="term" value="F:proteasome binding"/>
    <property type="evidence" value="ECO:0007669"/>
    <property type="project" value="TreeGrafter"/>
</dbReference>
<keyword evidence="5" id="KW-1185">Reference proteome</keyword>
<dbReference type="GO" id="GO:0005654">
    <property type="term" value="C:nucleoplasm"/>
    <property type="evidence" value="ECO:0007669"/>
    <property type="project" value="TreeGrafter"/>
</dbReference>
<dbReference type="PANTHER" id="PTHR10621:SF38">
    <property type="entry name" value="UBIQUITIN DOMAIN-CONTAINING PROTEIN 7SL RNA1-RELATED"/>
    <property type="match status" value="1"/>
</dbReference>
<dbReference type="Proteomes" id="UP000525078">
    <property type="component" value="Unassembled WGS sequence"/>
</dbReference>
<dbReference type="GO" id="GO:0031593">
    <property type="term" value="F:polyubiquitin modification-dependent protein binding"/>
    <property type="evidence" value="ECO:0007669"/>
    <property type="project" value="TreeGrafter"/>
</dbReference>
<dbReference type="SMART" id="SM00213">
    <property type="entry name" value="UBQ"/>
    <property type="match status" value="2"/>
</dbReference>
<dbReference type="Proteomes" id="UP000583929">
    <property type="component" value="Unassembled WGS sequence"/>
</dbReference>
<protein>
    <recommendedName>
        <fullName evidence="1">Ubiquitin-like domain-containing protein</fullName>
    </recommendedName>
</protein>
<dbReference type="OrthoDB" id="419317at2759"/>
<dbReference type="InterPro" id="IPR029071">
    <property type="entry name" value="Ubiquitin-like_domsf"/>
</dbReference>
<evidence type="ECO:0000259" key="1">
    <source>
        <dbReference type="PROSITE" id="PS50053"/>
    </source>
</evidence>
<name>A0A7J6DXL4_CANSA</name>
<dbReference type="GO" id="GO:0005829">
    <property type="term" value="C:cytosol"/>
    <property type="evidence" value="ECO:0007669"/>
    <property type="project" value="TreeGrafter"/>
</dbReference>
<dbReference type="Gene3D" id="3.10.20.90">
    <property type="entry name" value="Phosphatidylinositol 3-kinase Catalytic Subunit, Chain A, domain 1"/>
    <property type="match status" value="3"/>
</dbReference>
<feature type="domain" description="Ubiquitin-like" evidence="1">
    <location>
        <begin position="114"/>
        <end position="197"/>
    </location>
</feature>
<evidence type="ECO:0000313" key="3">
    <source>
        <dbReference type="EMBL" id="KAF4398020.1"/>
    </source>
</evidence>
<dbReference type="InterPro" id="IPR000626">
    <property type="entry name" value="Ubiquitin-like_dom"/>
</dbReference>